<reference evidence="1 2" key="1">
    <citation type="submission" date="2017-01" db="EMBL/GenBank/DDBJ databases">
        <title>Genome analysis of Paenibacillus selenitrireducens ES3-24.</title>
        <authorList>
            <person name="Xu D."/>
            <person name="Yao R."/>
            <person name="Zheng S."/>
        </authorList>
    </citation>
    <scope>NUCLEOTIDE SEQUENCE [LARGE SCALE GENOMIC DNA]</scope>
    <source>
        <strain evidence="1 2">ES3-24</strain>
    </source>
</reference>
<sequence length="1117" mass="127922">MKRSWIHWAVLLFIIIAAAATPMAVWKWKPSQVLNVAVLDKTVPDETFREHKGLMWLLNYFKYVKNDRTAYSVSNDYFGYVPGAEGSHTVRELNLSDNYDLLYIADTYGVYKDDLKHTAMHGNRSDKIYGGLQTSDIKQIKNAIYQGTSLIAEFNTFGSPTDAEAKTALYEIMGVRWSGWIGRYFPDLAGGGELPDWAKSNYEKQTGRKWTFQGPGFLFVKDDDQVAVLEEGKDTGKQGNVFTLTEKGKTFVGTSIETRYNYWFDIIEAEDNTDILADYHLDLTEAGEKKLKALGIPSVFPAVIKNATSVYTSYYFAGDYADSNDVPAFYQASWLDFAFRLMAWDSGKNQQGFYWKAYTPLMKRILEDTAQKKQQPQAAQDNTHPITAGGVTMPAKVGGEYLQIYQDNSWKDVLIKGVNMGMGKPGKFPGETAITRAEYLRWFKYIGEMNANAIRTYTINPPAFYEALLEYNSKASKPLYVLHGVWINEEKLVSSQDVYSKELWAEYVEEMKRTVDIIHGQADLPAKPGHASGTYRADISKYVLGWILGIEWDPEVVVGTNDKHQGMPDFNGRYFRTENASPFEAWLASTMDEITVYETERYKWQRPISFTNWPTTDIIKHPSEPHEKEDMVSVNPNVIWAKPTLQAGYFASYHVYPYYPDFMNYETKYTDYVDFRGEKNSYAGYLHDLKKLHRMPVLIAEFGIPASRGMTHRNVRGWNQGGHNEQEQGENNAHLFTDITNEGMAGGLIFAWQDEWFKRTWNTMDLDNPDRRPFWSNIQTSEQYFGIMAFEPGEPKQGLYVDGDPSDWTNAHISPVPMKGASVKALDSDDPQREIKQIFVSHDARNVYFRIDFGQDGGPLDWSKTGATILLDTIPNQGQHRIPGGSGLTTDAGIDFAIDLKGPNQSRIWVDSYYDSTYYQYANMLKMMPWLDYANQKDNGIFHKMELVLNREMDIPNVRGRSLHLPLETYETGQLRYGNGNPDSQSFDSLTDVAFDEKTNIVEVRIPWQLLNVKDPSTREIMSDLWQKGFHAAEETPGMKIAVLTYRPDSQPNEDAPGGKHISYAMPGLTGKVLRSKDMFNYQWDKWETMVYHERLKQSYYILQDLYERIEVPNQEK</sequence>
<protein>
    <recommendedName>
        <fullName evidence="3">Family 2 glycosyl transferase</fullName>
    </recommendedName>
</protein>
<keyword evidence="2" id="KW-1185">Reference proteome</keyword>
<dbReference type="Gene3D" id="3.20.20.80">
    <property type="entry name" value="Glycosidases"/>
    <property type="match status" value="2"/>
</dbReference>
<evidence type="ECO:0000313" key="1">
    <source>
        <dbReference type="EMBL" id="OPA79108.1"/>
    </source>
</evidence>
<accession>A0A1T2XH21</accession>
<dbReference type="RefSeq" id="WP_078498108.1">
    <property type="nucleotide sequence ID" value="NZ_MSZX01000003.1"/>
</dbReference>
<comment type="caution">
    <text evidence="1">The sequence shown here is derived from an EMBL/GenBank/DDBJ whole genome shotgun (WGS) entry which is preliminary data.</text>
</comment>
<dbReference type="OrthoDB" id="916275at2"/>
<dbReference type="InterPro" id="IPR017853">
    <property type="entry name" value="GH"/>
</dbReference>
<dbReference type="STRING" id="1324314.BVG16_08385"/>
<proteinExistence type="predicted"/>
<gene>
    <name evidence="1" type="ORF">BVG16_08385</name>
</gene>
<name>A0A1T2XH21_9BACL</name>
<dbReference type="AlphaFoldDB" id="A0A1T2XH21"/>
<evidence type="ECO:0008006" key="3">
    <source>
        <dbReference type="Google" id="ProtNLM"/>
    </source>
</evidence>
<evidence type="ECO:0000313" key="2">
    <source>
        <dbReference type="Proteomes" id="UP000190188"/>
    </source>
</evidence>
<dbReference type="Proteomes" id="UP000190188">
    <property type="component" value="Unassembled WGS sequence"/>
</dbReference>
<dbReference type="SUPFAM" id="SSF51445">
    <property type="entry name" value="(Trans)glycosidases"/>
    <property type="match status" value="1"/>
</dbReference>
<dbReference type="EMBL" id="MSZX01000003">
    <property type="protein sequence ID" value="OPA79108.1"/>
    <property type="molecule type" value="Genomic_DNA"/>
</dbReference>
<organism evidence="1 2">
    <name type="scientific">Paenibacillus selenitireducens</name>
    <dbReference type="NCBI Taxonomy" id="1324314"/>
    <lineage>
        <taxon>Bacteria</taxon>
        <taxon>Bacillati</taxon>
        <taxon>Bacillota</taxon>
        <taxon>Bacilli</taxon>
        <taxon>Bacillales</taxon>
        <taxon>Paenibacillaceae</taxon>
        <taxon>Paenibacillus</taxon>
    </lineage>
</organism>